<feature type="compositionally biased region" description="Acidic residues" evidence="4">
    <location>
        <begin position="694"/>
        <end position="709"/>
    </location>
</feature>
<dbReference type="PROSITE" id="PS50005">
    <property type="entry name" value="TPR"/>
    <property type="match status" value="3"/>
</dbReference>
<dbReference type="Gene3D" id="1.25.40.10">
    <property type="entry name" value="Tetratricopeptide repeat domain"/>
    <property type="match status" value="1"/>
</dbReference>
<dbReference type="InParanoid" id="A0A2J6T254"/>
<dbReference type="PANTHER" id="PTHR14017">
    <property type="entry name" value="LYSINE-SPECIFIC DEMETHYLASE"/>
    <property type="match status" value="1"/>
</dbReference>
<evidence type="ECO:0000256" key="4">
    <source>
        <dbReference type="SAM" id="MobiDB-lite"/>
    </source>
</evidence>
<dbReference type="InterPro" id="IPR019734">
    <property type="entry name" value="TPR_rpt"/>
</dbReference>
<feature type="repeat" description="TPR" evidence="3">
    <location>
        <begin position="567"/>
        <end position="600"/>
    </location>
</feature>
<organism evidence="6 7">
    <name type="scientific">Hyaloscypha bicolor E</name>
    <dbReference type="NCBI Taxonomy" id="1095630"/>
    <lineage>
        <taxon>Eukaryota</taxon>
        <taxon>Fungi</taxon>
        <taxon>Dikarya</taxon>
        <taxon>Ascomycota</taxon>
        <taxon>Pezizomycotina</taxon>
        <taxon>Leotiomycetes</taxon>
        <taxon>Helotiales</taxon>
        <taxon>Hyaloscyphaceae</taxon>
        <taxon>Hyaloscypha</taxon>
        <taxon>Hyaloscypha bicolor</taxon>
    </lineage>
</organism>
<dbReference type="GeneID" id="36588832"/>
<dbReference type="Proteomes" id="UP000235371">
    <property type="component" value="Unassembled WGS sequence"/>
</dbReference>
<accession>A0A2J6T254</accession>
<feature type="repeat" description="TPR" evidence="3">
    <location>
        <begin position="601"/>
        <end position="634"/>
    </location>
</feature>
<evidence type="ECO:0000256" key="2">
    <source>
        <dbReference type="ARBA" id="ARBA00023242"/>
    </source>
</evidence>
<keyword evidence="7" id="KW-1185">Reference proteome</keyword>
<dbReference type="InterPro" id="IPR054464">
    <property type="entry name" value="ULD_fung"/>
</dbReference>
<comment type="subcellular location">
    <subcellularLocation>
        <location evidence="1">Nucleus</location>
    </subcellularLocation>
</comment>
<feature type="domain" description="Ubiquitin-like" evidence="5">
    <location>
        <begin position="289"/>
        <end position="372"/>
    </location>
</feature>
<dbReference type="SUPFAM" id="SSF48452">
    <property type="entry name" value="TPR-like"/>
    <property type="match status" value="1"/>
</dbReference>
<feature type="region of interest" description="Disordered" evidence="4">
    <location>
        <begin position="667"/>
        <end position="720"/>
    </location>
</feature>
<dbReference type="InterPro" id="IPR051630">
    <property type="entry name" value="Corepressor-Demethylase"/>
</dbReference>
<dbReference type="OrthoDB" id="3045089at2759"/>
<evidence type="ECO:0000256" key="3">
    <source>
        <dbReference type="PROSITE-ProRule" id="PRU00339"/>
    </source>
</evidence>
<evidence type="ECO:0000313" key="7">
    <source>
        <dbReference type="Proteomes" id="UP000235371"/>
    </source>
</evidence>
<dbReference type="InterPro" id="IPR011990">
    <property type="entry name" value="TPR-like_helical_dom_sf"/>
</dbReference>
<evidence type="ECO:0000259" key="5">
    <source>
        <dbReference type="Pfam" id="PF22893"/>
    </source>
</evidence>
<sequence length="720" mass="81727">MSFGFSVGDFLAAIHTIKRLAEEVQSYKNAPEHFQQLSAQLRLFHNTLQCVLDIQTTDPKELASLDQIRMIAMHCRQPLQAFVDKMRPKETSLGHFRSAGTASTIGRRLHWSMIAKKDVEDLRKVIMSEMVAINVLLGVQQLAYLRILWKESSTFQDDAREYFLNSKAFLTKSVEILNNVKTLPQEIHTLQGLTVDNASKQDVLHGKILDGVSGILSQNAHNFGNQAAKTMIAMASLAANIKKLFRLLATFSKEILREIAANTKMLLDMHANIKRILRAIEAIPLHLTLDIVRFDDALGESWALPYQACKQYRTFEEMLHTVVFGNHRPGSARVASQQFIITSAKDNSELFPGSWKDAIKPGAHILQSMIVSSEQSTGGLCQFPSCNERLTALPVSERGYNCPKCGRWSILRNQSNLLQLVTSGEAKYSPAGPNQTRGPLHVEGPLPAVQTFDDDINCFRRIHTINSINPVKNLGEAYALLKEDPENAIALQFIAWFDYPHRNNIQEEPRKVQILESIIDLLKRSIISAPHDSQTWYLLGRAYMDIQQYPKAHDSYQQAVFLAYKFPGYWNSIGLLYFAVDQYRDSLDVLTRSIRLNPYISEPWYNLGVLYETVAQYLDAADAYLRYLEIEQNSDPAVSSRLNYLRQIVADKAVSQEVPLPMKDIDLRGNLNQPQKVEHEEDIQIPGLNMNDSLDSEEDWVDTDSDEDREYSHSDEEVRI</sequence>
<reference evidence="6 7" key="1">
    <citation type="submission" date="2016-04" db="EMBL/GenBank/DDBJ databases">
        <title>A degradative enzymes factory behind the ericoid mycorrhizal symbiosis.</title>
        <authorList>
            <consortium name="DOE Joint Genome Institute"/>
            <person name="Martino E."/>
            <person name="Morin E."/>
            <person name="Grelet G."/>
            <person name="Kuo A."/>
            <person name="Kohler A."/>
            <person name="Daghino S."/>
            <person name="Barry K."/>
            <person name="Choi C."/>
            <person name="Cichocki N."/>
            <person name="Clum A."/>
            <person name="Copeland A."/>
            <person name="Hainaut M."/>
            <person name="Haridas S."/>
            <person name="Labutti K."/>
            <person name="Lindquist E."/>
            <person name="Lipzen A."/>
            <person name="Khouja H.-R."/>
            <person name="Murat C."/>
            <person name="Ohm R."/>
            <person name="Olson A."/>
            <person name="Spatafora J."/>
            <person name="Veneault-Fourrey C."/>
            <person name="Henrissat B."/>
            <person name="Grigoriev I."/>
            <person name="Martin F."/>
            <person name="Perotto S."/>
        </authorList>
    </citation>
    <scope>NUCLEOTIDE SEQUENCE [LARGE SCALE GENOMIC DNA]</scope>
    <source>
        <strain evidence="6 7">E</strain>
    </source>
</reference>
<keyword evidence="3" id="KW-0802">TPR repeat</keyword>
<dbReference type="Pfam" id="PF22893">
    <property type="entry name" value="ULD_2"/>
    <property type="match status" value="1"/>
</dbReference>
<protein>
    <recommendedName>
        <fullName evidence="5">Ubiquitin-like domain-containing protein</fullName>
    </recommendedName>
</protein>
<dbReference type="RefSeq" id="XP_024734006.1">
    <property type="nucleotide sequence ID" value="XM_024880755.1"/>
</dbReference>
<evidence type="ECO:0000313" key="6">
    <source>
        <dbReference type="EMBL" id="PMD57102.1"/>
    </source>
</evidence>
<feature type="compositionally biased region" description="Basic and acidic residues" evidence="4">
    <location>
        <begin position="710"/>
        <end position="720"/>
    </location>
</feature>
<evidence type="ECO:0000256" key="1">
    <source>
        <dbReference type="ARBA" id="ARBA00004123"/>
    </source>
</evidence>
<feature type="repeat" description="TPR" evidence="3">
    <location>
        <begin position="533"/>
        <end position="566"/>
    </location>
</feature>
<proteinExistence type="predicted"/>
<keyword evidence="2" id="KW-0539">Nucleus</keyword>
<dbReference type="AlphaFoldDB" id="A0A2J6T254"/>
<name>A0A2J6T254_9HELO</name>
<dbReference type="SMART" id="SM00028">
    <property type="entry name" value="TPR"/>
    <property type="match status" value="3"/>
</dbReference>
<dbReference type="EMBL" id="KZ613847">
    <property type="protein sequence ID" value="PMD57102.1"/>
    <property type="molecule type" value="Genomic_DNA"/>
</dbReference>
<gene>
    <name evidence="6" type="ORF">K444DRAFT_615564</name>
</gene>
<dbReference type="GO" id="GO:0005634">
    <property type="term" value="C:nucleus"/>
    <property type="evidence" value="ECO:0007669"/>
    <property type="project" value="UniProtKB-SubCell"/>
</dbReference>
<dbReference type="STRING" id="1095630.A0A2J6T254"/>